<evidence type="ECO:0000259" key="4">
    <source>
        <dbReference type="Pfam" id="PF00135"/>
    </source>
</evidence>
<dbReference type="SUPFAM" id="SSF53474">
    <property type="entry name" value="alpha/beta-Hydrolases"/>
    <property type="match status" value="1"/>
</dbReference>
<keyword evidence="2 3" id="KW-0378">Hydrolase</keyword>
<dbReference type="EMBL" id="JRVJ01000003">
    <property type="protein sequence ID" value="KGM19230.1"/>
    <property type="molecule type" value="Genomic_DNA"/>
</dbReference>
<dbReference type="Proteomes" id="UP000030145">
    <property type="component" value="Unassembled WGS sequence"/>
</dbReference>
<dbReference type="EC" id="3.1.1.-" evidence="3"/>
<dbReference type="InterPro" id="IPR019826">
    <property type="entry name" value="Carboxylesterase_B_AS"/>
</dbReference>
<protein>
    <recommendedName>
        <fullName evidence="3">Carboxylic ester hydrolase</fullName>
        <ecNumber evidence="3">3.1.1.-</ecNumber>
    </recommendedName>
</protein>
<dbReference type="Gene3D" id="3.40.50.1820">
    <property type="entry name" value="alpha/beta hydrolase"/>
    <property type="match status" value="1"/>
</dbReference>
<gene>
    <name evidence="5" type="ORF">MA47_02520</name>
</gene>
<evidence type="ECO:0000256" key="2">
    <source>
        <dbReference type="ARBA" id="ARBA00022801"/>
    </source>
</evidence>
<comment type="caution">
    <text evidence="5">The sequence shown here is derived from an EMBL/GenBank/DDBJ whole genome shotgun (WGS) entry which is preliminary data.</text>
</comment>
<dbReference type="Pfam" id="PF00135">
    <property type="entry name" value="COesterase"/>
    <property type="match status" value="1"/>
</dbReference>
<feature type="domain" description="Carboxylesterase type B" evidence="4">
    <location>
        <begin position="61"/>
        <end position="199"/>
    </location>
</feature>
<evidence type="ECO:0000256" key="1">
    <source>
        <dbReference type="ARBA" id="ARBA00005964"/>
    </source>
</evidence>
<dbReference type="PANTHER" id="PTHR43142">
    <property type="entry name" value="CARBOXYLIC ESTER HYDROLASE"/>
    <property type="match status" value="1"/>
</dbReference>
<comment type="similarity">
    <text evidence="1 3">Belongs to the type-B carboxylesterase/lipase family.</text>
</comment>
<dbReference type="InterPro" id="IPR029058">
    <property type="entry name" value="AB_hydrolase_fold"/>
</dbReference>
<sequence length="490" mass="54308">MATEQGTVRGWRGDVADHWTAVPYANDLANTADLFSLPTAPSPYPDGLLIADRSRRGSRHTLSIASPAGACLSDAARPVVVFIHGGRYEMGEADSLWYRGSNFARDNCVYVAVNYRLRFEGFLPLADEPDVAQSQRRPIYRGVEDIFCALQWVQRNIASFGGDPSNVTLMGQSAGGALTHWVLSDPRSQGLVHRGVCLSMGLPRTGWPERVDMARKVLGGPLTMDHIGSLSRQQVKSAYQSFAAKYPSDCAVGPFPWDPTALRDLPMIMGSMRDEFVRTPIATKWDPYFTSKNPAKRLVARAVAVLAAKTMGLGIGVASKTNWRALTHDERAYYRYERGEQPFRPIGHMVGDSTIRRFVSAALEARGDAPTWAYEFHSGRGEASQHSPEQHCKDSDAQHCGDLPLVFDDLTTEPESVEGFCGKDAPARLQPLATRFHHIVVDFAHGKDPDWPRYQPHGERLTKLFDMSDCSESVASDPLREVRRLFPFAD</sequence>
<accession>A0A0A2DJ36</accession>
<dbReference type="InterPro" id="IPR002018">
    <property type="entry name" value="CarbesteraseB"/>
</dbReference>
<keyword evidence="6" id="KW-1185">Reference proteome</keyword>
<name>A0A0A2DJ36_9CORY</name>
<reference evidence="5 6" key="1">
    <citation type="submission" date="2014-10" db="EMBL/GenBank/DDBJ databases">
        <title>Whole Genome sequence of Corynebacterium auriscanis strain CIP 106629.</title>
        <authorList>
            <person name="Hassan S.S."/>
            <person name="Jamal S.B."/>
            <person name="Tiwari S."/>
            <person name="Oliveira L.D.C."/>
            <person name="Souza F."/>
            <person name="Mariano D.C."/>
            <person name="Almeida S."/>
            <person name="Dorella F."/>
            <person name="Pereira F."/>
            <person name="Carvalho A."/>
            <person name="Leal C.A."/>
            <person name="Soares S.D.C."/>
            <person name="Figueiredo H.C."/>
            <person name="Silva A."/>
            <person name="Azevedo V.A."/>
        </authorList>
    </citation>
    <scope>NUCLEOTIDE SEQUENCE [LARGE SCALE GENOMIC DNA]</scope>
    <source>
        <strain evidence="5 6">CIP 106629</strain>
    </source>
</reference>
<evidence type="ECO:0000313" key="5">
    <source>
        <dbReference type="EMBL" id="KGM19230.1"/>
    </source>
</evidence>
<dbReference type="PROSITE" id="PS00122">
    <property type="entry name" value="CARBOXYLESTERASE_B_1"/>
    <property type="match status" value="1"/>
</dbReference>
<proteinExistence type="inferred from homology"/>
<dbReference type="AlphaFoldDB" id="A0A0A2DJ36"/>
<evidence type="ECO:0000256" key="3">
    <source>
        <dbReference type="RuleBase" id="RU361235"/>
    </source>
</evidence>
<evidence type="ECO:0000313" key="6">
    <source>
        <dbReference type="Proteomes" id="UP000030145"/>
    </source>
</evidence>
<dbReference type="ESTHER" id="9cory-a0a0a2dj36">
    <property type="family name" value="Carb_B_Bacteria"/>
</dbReference>
<dbReference type="GO" id="GO:0016787">
    <property type="term" value="F:hydrolase activity"/>
    <property type="evidence" value="ECO:0007669"/>
    <property type="project" value="UniProtKB-KW"/>
</dbReference>
<dbReference type="PANTHER" id="PTHR43142:SF1">
    <property type="entry name" value="CARBOXYLIC ESTER HYDROLASE"/>
    <property type="match status" value="1"/>
</dbReference>
<organism evidence="5 6">
    <name type="scientific">Corynebacterium auriscanis</name>
    <dbReference type="NCBI Taxonomy" id="99807"/>
    <lineage>
        <taxon>Bacteria</taxon>
        <taxon>Bacillati</taxon>
        <taxon>Actinomycetota</taxon>
        <taxon>Actinomycetes</taxon>
        <taxon>Mycobacteriales</taxon>
        <taxon>Corynebacteriaceae</taxon>
        <taxon>Corynebacterium</taxon>
    </lineage>
</organism>